<keyword evidence="3 10" id="KW-0812">Transmembrane</keyword>
<feature type="chain" id="PRO_5016487349" evidence="10">
    <location>
        <begin position="26"/>
        <end position="489"/>
    </location>
</feature>
<dbReference type="EMBL" id="CP029608">
    <property type="protein sequence ID" value="AXI62327.1"/>
    <property type="molecule type" value="Genomic_DNA"/>
</dbReference>
<dbReference type="Proteomes" id="UP000253720">
    <property type="component" value="Chromosome"/>
</dbReference>
<keyword evidence="4 10" id="KW-0732">Signal</keyword>
<gene>
    <name evidence="11" type="ORF">DLD99_18210</name>
</gene>
<keyword evidence="7" id="KW-0998">Cell outer membrane</keyword>
<organism evidence="11 12">
    <name type="scientific">Pseudomonas kribbensis</name>
    <dbReference type="NCBI Taxonomy" id="1628086"/>
    <lineage>
        <taxon>Bacteria</taxon>
        <taxon>Pseudomonadati</taxon>
        <taxon>Pseudomonadota</taxon>
        <taxon>Gammaproteobacteria</taxon>
        <taxon>Pseudomonadales</taxon>
        <taxon>Pseudomonadaceae</taxon>
        <taxon>Pseudomonas</taxon>
    </lineage>
</organism>
<name>A0A345RSR1_9PSED</name>
<keyword evidence="2 10" id="KW-1134">Transmembrane beta strand</keyword>
<dbReference type="InterPro" id="IPR010131">
    <property type="entry name" value="MdtP/NodT-like"/>
</dbReference>
<evidence type="ECO:0000256" key="9">
    <source>
        <dbReference type="ARBA" id="ARBA00037313"/>
    </source>
</evidence>
<comment type="similarity">
    <text evidence="1 10">Belongs to the outer membrane factor (OMF) (TC 1.B.17) family.</text>
</comment>
<evidence type="ECO:0000256" key="7">
    <source>
        <dbReference type="ARBA" id="ARBA00023237"/>
    </source>
</evidence>
<dbReference type="NCBIfam" id="TIGR01845">
    <property type="entry name" value="outer_NodT"/>
    <property type="match status" value="1"/>
</dbReference>
<dbReference type="KEGG" id="pke:DLD99_18210"/>
<protein>
    <submittedName>
        <fullName evidence="11">Multidrug RND transporter</fullName>
    </submittedName>
</protein>
<evidence type="ECO:0000256" key="10">
    <source>
        <dbReference type="RuleBase" id="RU362097"/>
    </source>
</evidence>
<dbReference type="Pfam" id="PF02321">
    <property type="entry name" value="OEP"/>
    <property type="match status" value="2"/>
</dbReference>
<evidence type="ECO:0000313" key="11">
    <source>
        <dbReference type="EMBL" id="AXI62327.1"/>
    </source>
</evidence>
<dbReference type="AlphaFoldDB" id="A0A345RSR1"/>
<evidence type="ECO:0000256" key="3">
    <source>
        <dbReference type="ARBA" id="ARBA00022692"/>
    </source>
</evidence>
<dbReference type="Gene3D" id="2.20.200.10">
    <property type="entry name" value="Outer membrane efflux proteins (OEP)"/>
    <property type="match status" value="1"/>
</dbReference>
<dbReference type="RefSeq" id="WP_114884062.1">
    <property type="nucleotide sequence ID" value="NZ_CP029608.1"/>
</dbReference>
<dbReference type="PANTHER" id="PTHR30203">
    <property type="entry name" value="OUTER MEMBRANE CATION EFFLUX PROTEIN"/>
    <property type="match status" value="1"/>
</dbReference>
<keyword evidence="6 10" id="KW-0564">Palmitate</keyword>
<evidence type="ECO:0000313" key="12">
    <source>
        <dbReference type="Proteomes" id="UP000253720"/>
    </source>
</evidence>
<dbReference type="Gene3D" id="1.20.1600.10">
    <property type="entry name" value="Outer membrane efflux proteins (OEP)"/>
    <property type="match status" value="1"/>
</dbReference>
<dbReference type="GO" id="GO:0009279">
    <property type="term" value="C:cell outer membrane"/>
    <property type="evidence" value="ECO:0007669"/>
    <property type="project" value="UniProtKB-SubCell"/>
</dbReference>
<dbReference type="GO" id="GO:0015562">
    <property type="term" value="F:efflux transmembrane transporter activity"/>
    <property type="evidence" value="ECO:0007669"/>
    <property type="project" value="InterPro"/>
</dbReference>
<evidence type="ECO:0000256" key="5">
    <source>
        <dbReference type="ARBA" id="ARBA00023136"/>
    </source>
</evidence>
<dbReference type="PANTHER" id="PTHR30203:SF20">
    <property type="entry name" value="MULTIDRUG RESISTANCE OUTER MEMBRANE PROTEIN MDTP-RELATED"/>
    <property type="match status" value="1"/>
</dbReference>
<evidence type="ECO:0000256" key="4">
    <source>
        <dbReference type="ARBA" id="ARBA00022729"/>
    </source>
</evidence>
<sequence>MSGKTLRSSLTLVLSAMILAGCANYSGLDTHGKNLDAKDLKVGQSLNGVTLSPAAWPKSDWWTSLGDPQLDGLIREALHDSPDMQIADARAHQASAAAYAADAERYPTLDASAGITRSRLAKDQDPRGQGDAYATVRNISAGFNYNFDLWGGQRDAWEAALGQARAAEVDRQAAQLTLAADVARAYSDLGQAHIVYDLANEDLKRTKQMLDLSQRRLSSGIDSQYQFQQTQSLEASSEASLIDAEKRLNSAKIALAVLLGKGPDRGNEIARPKVLQASAVAVPSVLPAELLGRRPDLVAARWRVEAASKDIDSAKTRFYPNLNLSASAGAESLLGDAMFGSASRFFNIAPTISLPIFDGGRLRANLDARDADYDLAVAQYNKSLVKALGDVGDTINQLRDIGRQIGAQQHATEIAQDSYNTVVQRYGSGIGNYLDVLSIEQQLLQAQRQLATLNAEQIDLSIQLMQALGGGFQGQTLTAANASPATTHN</sequence>
<accession>A0A345RSR1</accession>
<dbReference type="SUPFAM" id="SSF56954">
    <property type="entry name" value="Outer membrane efflux proteins (OEP)"/>
    <property type="match status" value="1"/>
</dbReference>
<comment type="subcellular location">
    <subcellularLocation>
        <location evidence="10">Cell outer membrane</location>
        <topology evidence="10">Lipid-anchor</topology>
    </subcellularLocation>
</comment>
<dbReference type="PROSITE" id="PS51257">
    <property type="entry name" value="PROKAR_LIPOPROTEIN"/>
    <property type="match status" value="1"/>
</dbReference>
<dbReference type="InterPro" id="IPR003423">
    <property type="entry name" value="OMP_efflux"/>
</dbReference>
<reference evidence="11 12" key="1">
    <citation type="submission" date="2018-05" db="EMBL/GenBank/DDBJ databases">
        <title>Complete genome sequence of Pseudomonas kribbensis 46-2(T).</title>
        <authorList>
            <person name="Jeong H."/>
            <person name="Lee S.-G."/>
            <person name="Rha E."/>
            <person name="Kim H."/>
        </authorList>
    </citation>
    <scope>NUCLEOTIDE SEQUENCE [LARGE SCALE GENOMIC DNA]</scope>
    <source>
        <strain evidence="11 12">46-2</strain>
    </source>
</reference>
<evidence type="ECO:0000256" key="8">
    <source>
        <dbReference type="ARBA" id="ARBA00023288"/>
    </source>
</evidence>
<feature type="signal peptide" evidence="10">
    <location>
        <begin position="1"/>
        <end position="25"/>
    </location>
</feature>
<evidence type="ECO:0000256" key="6">
    <source>
        <dbReference type="ARBA" id="ARBA00023139"/>
    </source>
</evidence>
<keyword evidence="8 10" id="KW-0449">Lipoprotein</keyword>
<proteinExistence type="inferred from homology"/>
<keyword evidence="12" id="KW-1185">Reference proteome</keyword>
<keyword evidence="5 10" id="KW-0472">Membrane</keyword>
<evidence type="ECO:0000256" key="1">
    <source>
        <dbReference type="ARBA" id="ARBA00007613"/>
    </source>
</evidence>
<evidence type="ECO:0000256" key="2">
    <source>
        <dbReference type="ARBA" id="ARBA00022452"/>
    </source>
</evidence>
<comment type="function">
    <text evidence="9">Could be involved in resistance to puromycin, acriflavine and tetraphenylarsonium chloride.</text>
</comment>